<gene>
    <name evidence="4" type="ORF">PAC_19563</name>
</gene>
<dbReference type="OrthoDB" id="5429634at2759"/>
<sequence>MSYDHRLLSPTSPRSSRRPSRNQSIEYEGIELGPWSSSSPDYFDPPPQTYQSTDKLLPQSHIHSYQPSPTRSTPSIHGRDGGWEGWKLGALLCVIVVAAALILNVVVTAWAASNFGISGGIGTIRRAACGTIKREGLWLHIGINILSTMMLGASNYYMQCLCSPTRQEVEKAHAKRQWLDVGIQSFRNLTHIKRPKMILWLLLAASSIPLHLMFNSAIFVSLTANEYTVAAVSEDFVNGVNWTLPSADTFHQSIISQMQQNISSYEKLDPPACIKEYGVDYLSDRRHVLAVVSGHFANPLLGFLDWDYDGSLNSWVCGTSEGPNLTLETISIDNFDCSIPVALENDTWLMADQPVEYCLSQKVLDRCRLQFAIPIMVVVLVCNAIKLICMIITLWKFNEPTFVTLGDALGGLLEDPDRHTVGMCTATKQDFLDGAWPDREPKRWISKRHFRFEAVGLRRWVLSNAFCALTVIALSIMLRFAIANTTTASDITTLWNLGFGTVTPSSLIRWSTPVFGSPGLIKNVLLANSPQIILSLLYIACNRLYTCMSFSKEWHDLTYHRRSLRVTSPRGEQRSTYFLSLPYRYLGPILILSVATHWILSQSLFLVAIDVYDEDGNFDPSQSILSCGFSCIALIFLIGIGWLVLLAGVGMGLRRYEPGMPLAGSCSAALSAACHPPTDEVGVALVPVKWGVTSVEHGVGHCALSGRYVSPPVTGRRYQGQVNN</sequence>
<dbReference type="PANTHER" id="PTHR35395:SF1">
    <property type="entry name" value="DUF6536 DOMAIN-CONTAINING PROTEIN"/>
    <property type="match status" value="1"/>
</dbReference>
<feature type="transmembrane region" description="Helical" evidence="2">
    <location>
        <begin position="460"/>
        <end position="482"/>
    </location>
</feature>
<feature type="transmembrane region" description="Helical" evidence="2">
    <location>
        <begin position="88"/>
        <end position="117"/>
    </location>
</feature>
<accession>A0A1L7XX87</accession>
<feature type="transmembrane region" description="Helical" evidence="2">
    <location>
        <begin position="137"/>
        <end position="158"/>
    </location>
</feature>
<evidence type="ECO:0000256" key="2">
    <source>
        <dbReference type="SAM" id="Phobius"/>
    </source>
</evidence>
<proteinExistence type="predicted"/>
<dbReference type="AlphaFoldDB" id="A0A1L7XX87"/>
<dbReference type="EMBL" id="FJOG01000077">
    <property type="protein sequence ID" value="CZR69663.1"/>
    <property type="molecule type" value="Genomic_DNA"/>
</dbReference>
<keyword evidence="5" id="KW-1185">Reference proteome</keyword>
<keyword evidence="2" id="KW-0812">Transmembrane</keyword>
<name>A0A1L7XX87_9HELO</name>
<feature type="transmembrane region" description="Helical" evidence="2">
    <location>
        <begin position="585"/>
        <end position="609"/>
    </location>
</feature>
<dbReference type="STRING" id="576137.A0A1L7XX87"/>
<feature type="domain" description="DUF6536" evidence="3">
    <location>
        <begin position="86"/>
        <end position="237"/>
    </location>
</feature>
<keyword evidence="2" id="KW-1133">Transmembrane helix</keyword>
<feature type="region of interest" description="Disordered" evidence="1">
    <location>
        <begin position="1"/>
        <end position="54"/>
    </location>
</feature>
<dbReference type="PANTHER" id="PTHR35395">
    <property type="entry name" value="DUF6536 DOMAIN-CONTAINING PROTEIN"/>
    <property type="match status" value="1"/>
</dbReference>
<organism evidence="4 5">
    <name type="scientific">Phialocephala subalpina</name>
    <dbReference type="NCBI Taxonomy" id="576137"/>
    <lineage>
        <taxon>Eukaryota</taxon>
        <taxon>Fungi</taxon>
        <taxon>Dikarya</taxon>
        <taxon>Ascomycota</taxon>
        <taxon>Pezizomycotina</taxon>
        <taxon>Leotiomycetes</taxon>
        <taxon>Helotiales</taxon>
        <taxon>Mollisiaceae</taxon>
        <taxon>Phialocephala</taxon>
        <taxon>Phialocephala fortinii species complex</taxon>
    </lineage>
</organism>
<feature type="transmembrane region" description="Helical" evidence="2">
    <location>
        <begin position="197"/>
        <end position="214"/>
    </location>
</feature>
<evidence type="ECO:0000313" key="4">
    <source>
        <dbReference type="EMBL" id="CZR69663.1"/>
    </source>
</evidence>
<evidence type="ECO:0000256" key="1">
    <source>
        <dbReference type="SAM" id="MobiDB-lite"/>
    </source>
</evidence>
<dbReference type="Proteomes" id="UP000184330">
    <property type="component" value="Unassembled WGS sequence"/>
</dbReference>
<dbReference type="Pfam" id="PF20163">
    <property type="entry name" value="DUF6536"/>
    <property type="match status" value="1"/>
</dbReference>
<reference evidence="4 5" key="1">
    <citation type="submission" date="2016-03" db="EMBL/GenBank/DDBJ databases">
        <authorList>
            <person name="Ploux O."/>
        </authorList>
    </citation>
    <scope>NUCLEOTIDE SEQUENCE [LARGE SCALE GENOMIC DNA]</scope>
    <source>
        <strain evidence="4 5">UAMH 11012</strain>
    </source>
</reference>
<feature type="transmembrane region" description="Helical" evidence="2">
    <location>
        <begin position="621"/>
        <end position="645"/>
    </location>
</feature>
<keyword evidence="2" id="KW-0472">Membrane</keyword>
<protein>
    <recommendedName>
        <fullName evidence="3">DUF6536 domain-containing protein</fullName>
    </recommendedName>
</protein>
<evidence type="ECO:0000313" key="5">
    <source>
        <dbReference type="Proteomes" id="UP000184330"/>
    </source>
</evidence>
<feature type="transmembrane region" description="Helical" evidence="2">
    <location>
        <begin position="371"/>
        <end position="395"/>
    </location>
</feature>
<evidence type="ECO:0000259" key="3">
    <source>
        <dbReference type="Pfam" id="PF20163"/>
    </source>
</evidence>
<dbReference type="InterPro" id="IPR046623">
    <property type="entry name" value="DUF6536"/>
</dbReference>